<name>A0A8K0KMP9_LADFU</name>
<keyword evidence="3" id="KW-1185">Reference proteome</keyword>
<reference evidence="2" key="1">
    <citation type="submission" date="2013-04" db="EMBL/GenBank/DDBJ databases">
        <authorList>
            <person name="Qu J."/>
            <person name="Murali S.C."/>
            <person name="Bandaranaike D."/>
            <person name="Bellair M."/>
            <person name="Blankenburg K."/>
            <person name="Chao H."/>
            <person name="Dinh H."/>
            <person name="Doddapaneni H."/>
            <person name="Downs B."/>
            <person name="Dugan-Rocha S."/>
            <person name="Elkadiri S."/>
            <person name="Gnanaolivu R.D."/>
            <person name="Hernandez B."/>
            <person name="Javaid M."/>
            <person name="Jayaseelan J.C."/>
            <person name="Lee S."/>
            <person name="Li M."/>
            <person name="Ming W."/>
            <person name="Munidasa M."/>
            <person name="Muniz J."/>
            <person name="Nguyen L."/>
            <person name="Ongeri F."/>
            <person name="Osuji N."/>
            <person name="Pu L.-L."/>
            <person name="Puazo M."/>
            <person name="Qu C."/>
            <person name="Quiroz J."/>
            <person name="Raj R."/>
            <person name="Weissenberger G."/>
            <person name="Xin Y."/>
            <person name="Zou X."/>
            <person name="Han Y."/>
            <person name="Richards S."/>
            <person name="Worley K."/>
            <person name="Muzny D."/>
            <person name="Gibbs R."/>
        </authorList>
    </citation>
    <scope>NUCLEOTIDE SEQUENCE</scope>
    <source>
        <strain evidence="2">Sampled in the wild</strain>
    </source>
</reference>
<feature type="non-terminal residue" evidence="2">
    <location>
        <position position="198"/>
    </location>
</feature>
<feature type="region of interest" description="Disordered" evidence="1">
    <location>
        <begin position="70"/>
        <end position="94"/>
    </location>
</feature>
<gene>
    <name evidence="2" type="ORF">J437_LFUL012730</name>
</gene>
<reference evidence="2" key="2">
    <citation type="submission" date="2017-10" db="EMBL/GenBank/DDBJ databases">
        <title>Ladona fulva Genome sequencing and assembly.</title>
        <authorList>
            <person name="Murali S."/>
            <person name="Richards S."/>
            <person name="Bandaranaike D."/>
            <person name="Bellair M."/>
            <person name="Blankenburg K."/>
            <person name="Chao H."/>
            <person name="Dinh H."/>
            <person name="Doddapaneni H."/>
            <person name="Dugan-Rocha S."/>
            <person name="Elkadiri S."/>
            <person name="Gnanaolivu R."/>
            <person name="Hernandez B."/>
            <person name="Skinner E."/>
            <person name="Javaid M."/>
            <person name="Lee S."/>
            <person name="Li M."/>
            <person name="Ming W."/>
            <person name="Munidasa M."/>
            <person name="Muniz J."/>
            <person name="Nguyen L."/>
            <person name="Hughes D."/>
            <person name="Osuji N."/>
            <person name="Pu L.-L."/>
            <person name="Puazo M."/>
            <person name="Qu C."/>
            <person name="Quiroz J."/>
            <person name="Raj R."/>
            <person name="Weissenberger G."/>
            <person name="Xin Y."/>
            <person name="Zou X."/>
            <person name="Han Y."/>
            <person name="Worley K."/>
            <person name="Muzny D."/>
            <person name="Gibbs R."/>
        </authorList>
    </citation>
    <scope>NUCLEOTIDE SEQUENCE</scope>
    <source>
        <strain evidence="2">Sampled in the wild</strain>
    </source>
</reference>
<comment type="caution">
    <text evidence="2">The sequence shown here is derived from an EMBL/GenBank/DDBJ whole genome shotgun (WGS) entry which is preliminary data.</text>
</comment>
<proteinExistence type="predicted"/>
<evidence type="ECO:0000313" key="2">
    <source>
        <dbReference type="EMBL" id="KAG8238119.1"/>
    </source>
</evidence>
<evidence type="ECO:0000313" key="3">
    <source>
        <dbReference type="Proteomes" id="UP000792457"/>
    </source>
</evidence>
<dbReference type="AlphaFoldDB" id="A0A8K0KMP9"/>
<feature type="compositionally biased region" description="Basic and acidic residues" evidence="1">
    <location>
        <begin position="70"/>
        <end position="88"/>
    </location>
</feature>
<sequence length="198" mass="22314">MGREKYSPDLAPSNSYLFLHLELFNSGQNFSDDDRVTKTCAQLWQELKSFQNGGKYVALKLKEPGLRGDTSWKLRATEKKGPERDNDGGKAQTPTKGLKMLINITKHWPQQRSEDVASKEPSDFQPTAWITSPCSLLAVDRETFISKSDCLFHDNASNHLQYNSFSVRMSHNIKVVKDDEVSKLSAVGWKSTVSTLLC</sequence>
<protein>
    <submittedName>
        <fullName evidence="2">Uncharacterized protein</fullName>
    </submittedName>
</protein>
<dbReference type="Proteomes" id="UP000792457">
    <property type="component" value="Unassembled WGS sequence"/>
</dbReference>
<dbReference type="EMBL" id="KZ309283">
    <property type="protein sequence ID" value="KAG8238119.1"/>
    <property type="molecule type" value="Genomic_DNA"/>
</dbReference>
<evidence type="ECO:0000256" key="1">
    <source>
        <dbReference type="SAM" id="MobiDB-lite"/>
    </source>
</evidence>
<organism evidence="2 3">
    <name type="scientific">Ladona fulva</name>
    <name type="common">Scarce chaser dragonfly</name>
    <name type="synonym">Libellula fulva</name>
    <dbReference type="NCBI Taxonomy" id="123851"/>
    <lineage>
        <taxon>Eukaryota</taxon>
        <taxon>Metazoa</taxon>
        <taxon>Ecdysozoa</taxon>
        <taxon>Arthropoda</taxon>
        <taxon>Hexapoda</taxon>
        <taxon>Insecta</taxon>
        <taxon>Pterygota</taxon>
        <taxon>Palaeoptera</taxon>
        <taxon>Odonata</taxon>
        <taxon>Epiprocta</taxon>
        <taxon>Anisoptera</taxon>
        <taxon>Libelluloidea</taxon>
        <taxon>Libellulidae</taxon>
        <taxon>Ladona</taxon>
    </lineage>
</organism>
<accession>A0A8K0KMP9</accession>